<evidence type="ECO:0000313" key="1">
    <source>
        <dbReference type="EMBL" id="SDH55265.1"/>
    </source>
</evidence>
<accession>A0A1G8DC86</accession>
<evidence type="ECO:0000313" key="2">
    <source>
        <dbReference type="Proteomes" id="UP000199009"/>
    </source>
</evidence>
<dbReference type="EMBL" id="LT629692">
    <property type="protein sequence ID" value="SDH55265.1"/>
    <property type="molecule type" value="Genomic_DNA"/>
</dbReference>
<sequence>MPHDDVADLLIDSRRLRVEASWREVRRRVETGDLVQVRRGTFADATALAALHIEQRHQLEVLAAVRAQGTDSAVISHVSAAVMWELPLFGVAPRKVHITMRHGLEAHSSNPVLRHRDELPEADVTMVGGIRCTSLQRTVIDVARTTSLATGVAAADAALRRIAWNERSWVYGAVEAERFKEGLRARVARMAGKRGVRRARHVIEFADGRAQLPGESVSRVLLAELGFTDIRLQVGIPNGRGGWYHVDFGLPEADAWGEFDGLAKYVDPSMTDGRSPRDVVRAEKEREDWIRASTNRPVARWSFADLGSAAALRRRLAIYGIRPPY</sequence>
<dbReference type="AlphaFoldDB" id="A0A1G8DC86"/>
<protein>
    <submittedName>
        <fullName evidence="1">Transcriptional regulator, AbiEi antitoxin, Type IV TA system</fullName>
    </submittedName>
</protein>
<keyword evidence="2" id="KW-1185">Reference proteome</keyword>
<dbReference type="OrthoDB" id="5517693at2"/>
<reference evidence="1 2" key="1">
    <citation type="submission" date="2016-10" db="EMBL/GenBank/DDBJ databases">
        <authorList>
            <person name="de Groot N.N."/>
        </authorList>
    </citation>
    <scope>NUCLEOTIDE SEQUENCE [LARGE SCALE GENOMIC DNA]</scope>
    <source>
        <strain evidence="1 2">DSM 23142</strain>
    </source>
</reference>
<dbReference type="STRING" id="370764.SAMN04489810_3309"/>
<dbReference type="RefSeq" id="WP_091492482.1">
    <property type="nucleotide sequence ID" value="NZ_LT629692.1"/>
</dbReference>
<organism evidence="1 2">
    <name type="scientific">Microbacterium pygmaeum</name>
    <dbReference type="NCBI Taxonomy" id="370764"/>
    <lineage>
        <taxon>Bacteria</taxon>
        <taxon>Bacillati</taxon>
        <taxon>Actinomycetota</taxon>
        <taxon>Actinomycetes</taxon>
        <taxon>Micrococcales</taxon>
        <taxon>Microbacteriaceae</taxon>
        <taxon>Microbacterium</taxon>
    </lineage>
</organism>
<dbReference type="Proteomes" id="UP000199009">
    <property type="component" value="Chromosome I"/>
</dbReference>
<name>A0A1G8DC86_9MICO</name>
<proteinExistence type="predicted"/>
<gene>
    <name evidence="1" type="ORF">SAMN04489810_3309</name>
</gene>